<dbReference type="InterPro" id="IPR029061">
    <property type="entry name" value="THDP-binding"/>
</dbReference>
<comment type="caution">
    <text evidence="12">The sequence shown here is derived from an EMBL/GenBank/DDBJ whole genome shotgun (WGS) entry which is preliminary data.</text>
</comment>
<reference evidence="12 13" key="1">
    <citation type="submission" date="2023-11" db="EMBL/GenBank/DDBJ databases">
        <title>Dfirmibasis_genome.</title>
        <authorList>
            <person name="Edelbroek B."/>
            <person name="Kjellin J."/>
            <person name="Jerlstrom-Hultqvist J."/>
            <person name="Soderbom F."/>
        </authorList>
    </citation>
    <scope>NUCLEOTIDE SEQUENCE [LARGE SCALE GENOMIC DNA]</scope>
    <source>
        <strain evidence="12 13">TNS-C-14</strain>
    </source>
</reference>
<evidence type="ECO:0000256" key="7">
    <source>
        <dbReference type="ARBA" id="ARBA00023052"/>
    </source>
</evidence>
<dbReference type="NCBIfam" id="NF006667">
    <property type="entry name" value="PRK09212.1"/>
    <property type="match status" value="1"/>
</dbReference>
<evidence type="ECO:0000256" key="2">
    <source>
        <dbReference type="ARBA" id="ARBA00004173"/>
    </source>
</evidence>
<protein>
    <recommendedName>
        <fullName evidence="10">Pyruvate dehydrogenase E1 component subunit beta</fullName>
        <ecNumber evidence="10">1.2.4.1</ecNumber>
    </recommendedName>
</protein>
<dbReference type="EMBL" id="JAVFKY010000004">
    <property type="protein sequence ID" value="KAK5577833.1"/>
    <property type="molecule type" value="Genomic_DNA"/>
</dbReference>
<evidence type="ECO:0000256" key="1">
    <source>
        <dbReference type="ARBA" id="ARBA00001964"/>
    </source>
</evidence>
<dbReference type="InterPro" id="IPR027110">
    <property type="entry name" value="PDHB_mito-type"/>
</dbReference>
<evidence type="ECO:0000256" key="3">
    <source>
        <dbReference type="ARBA" id="ARBA00022723"/>
    </source>
</evidence>
<dbReference type="Pfam" id="PF02780">
    <property type="entry name" value="Transketolase_C"/>
    <property type="match status" value="1"/>
</dbReference>
<dbReference type="Gene3D" id="3.40.50.920">
    <property type="match status" value="1"/>
</dbReference>
<dbReference type="Proteomes" id="UP001344447">
    <property type="component" value="Unassembled WGS sequence"/>
</dbReference>
<evidence type="ECO:0000256" key="10">
    <source>
        <dbReference type="RuleBase" id="RU364074"/>
    </source>
</evidence>
<keyword evidence="9 10" id="KW-0670">Pyruvate</keyword>
<dbReference type="Pfam" id="PF02779">
    <property type="entry name" value="Transket_pyr"/>
    <property type="match status" value="1"/>
</dbReference>
<evidence type="ECO:0000256" key="6">
    <source>
        <dbReference type="ARBA" id="ARBA00023002"/>
    </source>
</evidence>
<comment type="function">
    <text evidence="10">The pyruvate dehydrogenase complex catalyzes the overall conversion of pyruvate to acetyl-CoA and CO2.</text>
</comment>
<organism evidence="12 13">
    <name type="scientific">Dictyostelium firmibasis</name>
    <dbReference type="NCBI Taxonomy" id="79012"/>
    <lineage>
        <taxon>Eukaryota</taxon>
        <taxon>Amoebozoa</taxon>
        <taxon>Evosea</taxon>
        <taxon>Eumycetozoa</taxon>
        <taxon>Dictyostelia</taxon>
        <taxon>Dictyosteliales</taxon>
        <taxon>Dictyosteliaceae</taxon>
        <taxon>Dictyostelium</taxon>
    </lineage>
</organism>
<feature type="domain" description="Transketolase-like pyrimidine-binding" evidence="11">
    <location>
        <begin position="29"/>
        <end position="204"/>
    </location>
</feature>
<dbReference type="EC" id="1.2.4.1" evidence="10"/>
<dbReference type="GO" id="GO:0004739">
    <property type="term" value="F:pyruvate dehydrogenase (acetyl-transferring) activity"/>
    <property type="evidence" value="ECO:0007669"/>
    <property type="project" value="UniProtKB-UniRule"/>
</dbReference>
<sequence>MLSSILKKVKPSLLVNSRIITRTYATKEVTVRDAINSALDEELARDEKVFIMGEEVAQYNGAYKITKGLFDKYGGDRIIDTPITEAGFAGIGVGAAMAGTRPIIEFMTFNFAMQAIDHIINSSAKTHYMSGGKVFNPIVWRGPNGPPTAVGAQHSQCFAAWYGSVPGLKVVAPWSAADHRGLLKSAIRDDNPVVYLESELLYNYKFNLTDQEQDKEYLVPIGKAKVEREGKDVTIVGFSRIVSNCIEAAEILAKEGISAEVINLRTIRPLDAETIVNSLKKTNKLVTVEEGWSQSGVGAEISALMMEHAFDYLDAPIERICGADVPMPYASNLESAAMIQTQNIVNAAKRVTQRNK</sequence>
<name>A0AAN7UA73_9MYCE</name>
<evidence type="ECO:0000256" key="4">
    <source>
        <dbReference type="ARBA" id="ARBA00022946"/>
    </source>
</evidence>
<keyword evidence="13" id="KW-1185">Reference proteome</keyword>
<dbReference type="InterPro" id="IPR009014">
    <property type="entry name" value="Transketo_C/PFOR_II"/>
</dbReference>
<evidence type="ECO:0000256" key="9">
    <source>
        <dbReference type="ARBA" id="ARBA00023317"/>
    </source>
</evidence>
<dbReference type="PANTHER" id="PTHR11624">
    <property type="entry name" value="DEHYDROGENASE RELATED"/>
    <property type="match status" value="1"/>
</dbReference>
<keyword evidence="4" id="KW-0809">Transit peptide</keyword>
<dbReference type="CDD" id="cd07036">
    <property type="entry name" value="TPP_PYR_E1-PDHc-beta_like"/>
    <property type="match status" value="1"/>
</dbReference>
<comment type="subcellular location">
    <subcellularLocation>
        <location evidence="2">Mitochondrion</location>
    </subcellularLocation>
</comment>
<dbReference type="FunFam" id="3.40.50.920:FF:000001">
    <property type="entry name" value="Pyruvate dehydrogenase E1 beta subunit"/>
    <property type="match status" value="1"/>
</dbReference>
<keyword evidence="8" id="KW-0496">Mitochondrion</keyword>
<dbReference type="SUPFAM" id="SSF52518">
    <property type="entry name" value="Thiamin diphosphate-binding fold (THDP-binding)"/>
    <property type="match status" value="1"/>
</dbReference>
<dbReference type="PANTHER" id="PTHR11624:SF96">
    <property type="entry name" value="PYRUVATE DEHYDROGENASE E1 COMPONENT SUBUNIT BETA, MITOCHONDRIAL"/>
    <property type="match status" value="1"/>
</dbReference>
<keyword evidence="5" id="KW-0630">Potassium</keyword>
<keyword evidence="7 10" id="KW-0786">Thiamine pyrophosphate</keyword>
<evidence type="ECO:0000259" key="11">
    <source>
        <dbReference type="SMART" id="SM00861"/>
    </source>
</evidence>
<dbReference type="InterPro" id="IPR005475">
    <property type="entry name" value="Transketolase-like_Pyr-bd"/>
</dbReference>
<keyword evidence="3" id="KW-0479">Metal-binding</keyword>
<comment type="catalytic activity">
    <reaction evidence="10">
        <text>N(6)-[(R)-lipoyl]-L-lysyl-[protein] + pyruvate + H(+) = N(6)-[(R)-S(8)-acetyldihydrolipoyl]-L-lysyl-[protein] + CO2</text>
        <dbReference type="Rhea" id="RHEA:19189"/>
        <dbReference type="Rhea" id="RHEA-COMP:10474"/>
        <dbReference type="Rhea" id="RHEA-COMP:10478"/>
        <dbReference type="ChEBI" id="CHEBI:15361"/>
        <dbReference type="ChEBI" id="CHEBI:15378"/>
        <dbReference type="ChEBI" id="CHEBI:16526"/>
        <dbReference type="ChEBI" id="CHEBI:83099"/>
        <dbReference type="ChEBI" id="CHEBI:83111"/>
        <dbReference type="EC" id="1.2.4.1"/>
    </reaction>
</comment>
<accession>A0AAN7UA73</accession>
<dbReference type="Gene3D" id="3.40.50.970">
    <property type="match status" value="1"/>
</dbReference>
<comment type="cofactor">
    <cofactor evidence="1 10">
        <name>thiamine diphosphate</name>
        <dbReference type="ChEBI" id="CHEBI:58937"/>
    </cofactor>
</comment>
<evidence type="ECO:0000256" key="8">
    <source>
        <dbReference type="ARBA" id="ARBA00023128"/>
    </source>
</evidence>
<dbReference type="FunFam" id="3.40.50.970:FF:000006">
    <property type="entry name" value="Pyruvate dehydrogenase E1 component subunit beta"/>
    <property type="match status" value="1"/>
</dbReference>
<dbReference type="GO" id="GO:0005739">
    <property type="term" value="C:mitochondrion"/>
    <property type="evidence" value="ECO:0007669"/>
    <property type="project" value="UniProtKB-SubCell"/>
</dbReference>
<dbReference type="SUPFAM" id="SSF52922">
    <property type="entry name" value="TK C-terminal domain-like"/>
    <property type="match status" value="1"/>
</dbReference>
<gene>
    <name evidence="12" type="ORF">RB653_002781</name>
</gene>
<keyword evidence="6 10" id="KW-0560">Oxidoreductase</keyword>
<evidence type="ECO:0000313" key="12">
    <source>
        <dbReference type="EMBL" id="KAK5577833.1"/>
    </source>
</evidence>
<evidence type="ECO:0000313" key="13">
    <source>
        <dbReference type="Proteomes" id="UP001344447"/>
    </source>
</evidence>
<proteinExistence type="predicted"/>
<dbReference type="GO" id="GO:0046872">
    <property type="term" value="F:metal ion binding"/>
    <property type="evidence" value="ECO:0007669"/>
    <property type="project" value="UniProtKB-KW"/>
</dbReference>
<evidence type="ECO:0000256" key="5">
    <source>
        <dbReference type="ARBA" id="ARBA00022958"/>
    </source>
</evidence>
<dbReference type="GO" id="GO:0006086">
    <property type="term" value="P:pyruvate decarboxylation to acetyl-CoA"/>
    <property type="evidence" value="ECO:0007669"/>
    <property type="project" value="InterPro"/>
</dbReference>
<dbReference type="AlphaFoldDB" id="A0AAN7UA73"/>
<dbReference type="InterPro" id="IPR033248">
    <property type="entry name" value="Transketolase_C"/>
</dbReference>
<dbReference type="NCBIfam" id="NF008854">
    <property type="entry name" value="PRK11892.1"/>
    <property type="match status" value="1"/>
</dbReference>
<dbReference type="SMART" id="SM00861">
    <property type="entry name" value="Transket_pyr"/>
    <property type="match status" value="1"/>
</dbReference>